<evidence type="ECO:0000256" key="14">
    <source>
        <dbReference type="ARBA" id="ARBA00061536"/>
    </source>
</evidence>
<name>A0AAE0R2H8_9TELE</name>
<dbReference type="EMBL" id="JAUCMX010000007">
    <property type="protein sequence ID" value="KAK3540577.1"/>
    <property type="molecule type" value="Genomic_DNA"/>
</dbReference>
<dbReference type="PANTHER" id="PTHR21393">
    <property type="entry name" value="MITOCHONDRIAL 28S RIBOSOMAL PROTEIN S27"/>
    <property type="match status" value="1"/>
</dbReference>
<proteinExistence type="inferred from homology"/>
<keyword evidence="12" id="KW-0496">Mitochondrion</keyword>
<evidence type="ECO:0000256" key="11">
    <source>
        <dbReference type="ARBA" id="ARBA00023054"/>
    </source>
</evidence>
<evidence type="ECO:0000256" key="6">
    <source>
        <dbReference type="ARBA" id="ARBA00022737"/>
    </source>
</evidence>
<keyword evidence="19" id="KW-1185">Reference proteome</keyword>
<evidence type="ECO:0000256" key="17">
    <source>
        <dbReference type="ARBA" id="ARBA00075386"/>
    </source>
</evidence>
<evidence type="ECO:0000256" key="16">
    <source>
        <dbReference type="ARBA" id="ARBA00074987"/>
    </source>
</evidence>
<keyword evidence="13" id="KW-0687">Ribonucleoprotein</keyword>
<keyword evidence="11" id="KW-0175">Coiled coil</keyword>
<dbReference type="Proteomes" id="UP001274896">
    <property type="component" value="Unassembled WGS sequence"/>
</dbReference>
<evidence type="ECO:0000313" key="19">
    <source>
        <dbReference type="Proteomes" id="UP001274896"/>
    </source>
</evidence>
<evidence type="ECO:0000256" key="5">
    <source>
        <dbReference type="ARBA" id="ARBA00022730"/>
    </source>
</evidence>
<keyword evidence="6" id="KW-0677">Repeat</keyword>
<keyword evidence="9" id="KW-0809">Transit peptide</keyword>
<evidence type="ECO:0000256" key="15">
    <source>
        <dbReference type="ARBA" id="ARBA00069223"/>
    </source>
</evidence>
<dbReference type="PANTHER" id="PTHR21393:SF0">
    <property type="entry name" value="SMALL RIBOSOMAL SUBUNIT PROTEIN MS27"/>
    <property type="match status" value="1"/>
</dbReference>
<protein>
    <recommendedName>
        <fullName evidence="15">Small ribosomal subunit protein mS27</fullName>
    </recommendedName>
    <alternativeName>
        <fullName evidence="17">28S ribosomal protein S27, mitochondrial</fullName>
    </alternativeName>
    <alternativeName>
        <fullName evidence="16">Mitochondrial ribosomal protein S27</fullName>
    </alternativeName>
</protein>
<reference evidence="18" key="1">
    <citation type="submission" date="2023-06" db="EMBL/GenBank/DDBJ databases">
        <title>Male Hemibagrus guttatus genome.</title>
        <authorList>
            <person name="Bian C."/>
        </authorList>
    </citation>
    <scope>NUCLEOTIDE SEQUENCE</scope>
    <source>
        <strain evidence="18">Male_cb2023</strain>
        <tissue evidence="18">Muscle</tissue>
    </source>
</reference>
<evidence type="ECO:0000256" key="2">
    <source>
        <dbReference type="ARBA" id="ARBA00004496"/>
    </source>
</evidence>
<evidence type="ECO:0000256" key="10">
    <source>
        <dbReference type="ARBA" id="ARBA00022980"/>
    </source>
</evidence>
<dbReference type="InterPro" id="IPR034913">
    <property type="entry name" value="mS27/PTCD2"/>
</dbReference>
<evidence type="ECO:0000256" key="4">
    <source>
        <dbReference type="ARBA" id="ARBA00022555"/>
    </source>
</evidence>
<evidence type="ECO:0000256" key="1">
    <source>
        <dbReference type="ARBA" id="ARBA00004173"/>
    </source>
</evidence>
<comment type="similarity">
    <text evidence="14">Belongs to the mitochondrion-specific ribosomal protein mS27 family.</text>
</comment>
<keyword evidence="7" id="KW-0810">Translation regulation</keyword>
<evidence type="ECO:0000256" key="12">
    <source>
        <dbReference type="ARBA" id="ARBA00023128"/>
    </source>
</evidence>
<accession>A0AAE0R2H8</accession>
<evidence type="ECO:0000256" key="9">
    <source>
        <dbReference type="ARBA" id="ARBA00022946"/>
    </source>
</evidence>
<dbReference type="Pfam" id="PF10037">
    <property type="entry name" value="MRP-S27"/>
    <property type="match status" value="1"/>
</dbReference>
<dbReference type="AlphaFoldDB" id="A0AAE0R2H8"/>
<evidence type="ECO:0000313" key="18">
    <source>
        <dbReference type="EMBL" id="KAK3540577.1"/>
    </source>
</evidence>
<sequence length="439" mass="50970">MVQPKHGCFHPATLSPLCQDNVKMYDSVFKWQKMSALTGIHRHQSVGAKRTRPPKPGVLSLCTFIKFLDMWHAKLASLMDKTYEKKFPVSSLTISRFVDNISSREEIDQAEYYLYNFFLFCIVRFRHSPNCWYLRDWTIHSWFRQCLKYGARDRALYTLKNKVQFGMFPDEFTFNILIDSYLKDEDYKGASSVVEEVMLQEAFDLPTTQILSVFALSKYLTTKPDLSWQEERNMGAALLLAGLKQENSVGLSTQLLGYALIGKVEINRGIHAVFHNLPLMWTTGYLSKGLVVMERVCNDAGDMKICKEILDYMQEMLQDLMSILASETAEEKAAENQAVTIDEDDELERARLPEYMTRFKELNEQLHAQGKVETRSLDTLVSILAEEKLRTCEELDMTHYEKKVQAWEAERIQLIQREEMMKRKAEQEHLAMKPSRAVQ</sequence>
<keyword evidence="3" id="KW-0963">Cytoplasm</keyword>
<gene>
    <name evidence="18" type="ORF">QTP70_034321</name>
</gene>
<keyword evidence="8" id="KW-0694">RNA-binding</keyword>
<keyword evidence="5" id="KW-0699">rRNA-binding</keyword>
<dbReference type="GO" id="GO:0006417">
    <property type="term" value="P:regulation of translation"/>
    <property type="evidence" value="ECO:0007669"/>
    <property type="project" value="UniProtKB-KW"/>
</dbReference>
<evidence type="ECO:0000256" key="8">
    <source>
        <dbReference type="ARBA" id="ARBA00022884"/>
    </source>
</evidence>
<keyword evidence="4" id="KW-0820">tRNA-binding</keyword>
<evidence type="ECO:0000256" key="7">
    <source>
        <dbReference type="ARBA" id="ARBA00022845"/>
    </source>
</evidence>
<dbReference type="GO" id="GO:0000049">
    <property type="term" value="F:tRNA binding"/>
    <property type="evidence" value="ECO:0007669"/>
    <property type="project" value="UniProtKB-KW"/>
</dbReference>
<evidence type="ECO:0000256" key="13">
    <source>
        <dbReference type="ARBA" id="ARBA00023274"/>
    </source>
</evidence>
<dbReference type="GO" id="GO:0005763">
    <property type="term" value="C:mitochondrial small ribosomal subunit"/>
    <property type="evidence" value="ECO:0007669"/>
    <property type="project" value="UniProtKB-ARBA"/>
</dbReference>
<dbReference type="Gene3D" id="1.25.40.10">
    <property type="entry name" value="Tetratricopeptide repeat domain"/>
    <property type="match status" value="1"/>
</dbReference>
<dbReference type="GO" id="GO:0019843">
    <property type="term" value="F:rRNA binding"/>
    <property type="evidence" value="ECO:0007669"/>
    <property type="project" value="UniProtKB-KW"/>
</dbReference>
<comment type="caution">
    <text evidence="18">The sequence shown here is derived from an EMBL/GenBank/DDBJ whole genome shotgun (WGS) entry which is preliminary data.</text>
</comment>
<comment type="subcellular location">
    <subcellularLocation>
        <location evidence="2">Cytoplasm</location>
    </subcellularLocation>
    <subcellularLocation>
        <location evidence="1">Mitochondrion</location>
    </subcellularLocation>
</comment>
<dbReference type="InterPro" id="IPR019266">
    <property type="entry name" value="Ribosomal_mS27"/>
</dbReference>
<keyword evidence="10" id="KW-0689">Ribosomal protein</keyword>
<dbReference type="FunFam" id="1.25.40.10:FF:000232">
    <property type="entry name" value="28S ribosomal protein S27, mitochondrial"/>
    <property type="match status" value="1"/>
</dbReference>
<dbReference type="GO" id="GO:0005743">
    <property type="term" value="C:mitochondrial inner membrane"/>
    <property type="evidence" value="ECO:0007669"/>
    <property type="project" value="UniProtKB-ARBA"/>
</dbReference>
<dbReference type="InterPro" id="IPR011990">
    <property type="entry name" value="TPR-like_helical_dom_sf"/>
</dbReference>
<evidence type="ECO:0000256" key="3">
    <source>
        <dbReference type="ARBA" id="ARBA00022490"/>
    </source>
</evidence>
<organism evidence="18 19">
    <name type="scientific">Hemibagrus guttatus</name>
    <dbReference type="NCBI Taxonomy" id="175788"/>
    <lineage>
        <taxon>Eukaryota</taxon>
        <taxon>Metazoa</taxon>
        <taxon>Chordata</taxon>
        <taxon>Craniata</taxon>
        <taxon>Vertebrata</taxon>
        <taxon>Euteleostomi</taxon>
        <taxon>Actinopterygii</taxon>
        <taxon>Neopterygii</taxon>
        <taxon>Teleostei</taxon>
        <taxon>Ostariophysi</taxon>
        <taxon>Siluriformes</taxon>
        <taxon>Bagridae</taxon>
        <taxon>Hemibagrus</taxon>
    </lineage>
</organism>